<dbReference type="OMA" id="DAGQNQM"/>
<feature type="signal peptide" evidence="2">
    <location>
        <begin position="1"/>
        <end position="21"/>
    </location>
</feature>
<protein>
    <submittedName>
        <fullName evidence="4">Prion-like-(Q/N-rich)-domain-bearing protein</fullName>
    </submittedName>
</protein>
<feature type="compositionally biased region" description="Low complexity" evidence="1">
    <location>
        <begin position="71"/>
        <end position="86"/>
    </location>
</feature>
<feature type="compositionally biased region" description="Low complexity" evidence="1">
    <location>
        <begin position="172"/>
        <end position="188"/>
    </location>
</feature>
<dbReference type="OrthoDB" id="5872070at2759"/>
<feature type="region of interest" description="Disordered" evidence="1">
    <location>
        <begin position="302"/>
        <end position="358"/>
    </location>
</feature>
<dbReference type="AlphaFoldDB" id="A0A7I4YVZ2"/>
<evidence type="ECO:0000313" key="4">
    <source>
        <dbReference type="WBParaSite" id="HCON_00149885-00001"/>
    </source>
</evidence>
<name>A0A7I4YVZ2_HAECO</name>
<dbReference type="Proteomes" id="UP000025227">
    <property type="component" value="Unplaced"/>
</dbReference>
<reference evidence="4" key="1">
    <citation type="submission" date="2020-12" db="UniProtKB">
        <authorList>
            <consortium name="WormBaseParasite"/>
        </authorList>
    </citation>
    <scope>IDENTIFICATION</scope>
    <source>
        <strain evidence="4">MHco3</strain>
    </source>
</reference>
<proteinExistence type="predicted"/>
<feature type="region of interest" description="Disordered" evidence="1">
    <location>
        <begin position="144"/>
        <end position="188"/>
    </location>
</feature>
<dbReference type="WBParaSite" id="HCON_00149885-00001">
    <property type="protein sequence ID" value="HCON_00149885-00001"/>
    <property type="gene ID" value="HCON_00149885"/>
</dbReference>
<feature type="chain" id="PRO_5029729004" evidence="2">
    <location>
        <begin position="22"/>
        <end position="358"/>
    </location>
</feature>
<keyword evidence="2" id="KW-0732">Signal</keyword>
<accession>A0A7I4YVZ2</accession>
<evidence type="ECO:0000256" key="1">
    <source>
        <dbReference type="SAM" id="MobiDB-lite"/>
    </source>
</evidence>
<feature type="region of interest" description="Disordered" evidence="1">
    <location>
        <begin position="66"/>
        <end position="86"/>
    </location>
</feature>
<feature type="compositionally biased region" description="Low complexity" evidence="1">
    <location>
        <begin position="314"/>
        <end position="345"/>
    </location>
</feature>
<keyword evidence="3" id="KW-1185">Reference proteome</keyword>
<sequence>MFVFVFLVPLVLTIAQQFVDGQDSNGQYVQSTQYGTIYSSGQGYQQPGMQYGNTAVNSQNLQYDQSSGAFNNQQSYPNSQQQQPYNTNTQYTTQQNQAGYNTQSQQSTQNQYLNNGQVQSYPYDQQNQPAYNTQQQTYQDQYFNNGQAQPYSNSQQPNLYGQQYDAGSGQTQYGQPSGNQQYNNGQSQNALYGSVGSSSGDTQVQILDYSFTNGNCKFENGYVTENGQQRQATQQDMATVAQYKQALSDYMKQINSNMGDWVSGIFKTFSLTQQQNFPTVPSLPAAPQVPCLCSPQNCGTSQQPQQNLAYDPSNQYGQQGNQYMQNVPQSNNQYQSNSNQMQYQNGAQQVPLYNGRRK</sequence>
<organism evidence="3 4">
    <name type="scientific">Haemonchus contortus</name>
    <name type="common">Barber pole worm</name>
    <dbReference type="NCBI Taxonomy" id="6289"/>
    <lineage>
        <taxon>Eukaryota</taxon>
        <taxon>Metazoa</taxon>
        <taxon>Ecdysozoa</taxon>
        <taxon>Nematoda</taxon>
        <taxon>Chromadorea</taxon>
        <taxon>Rhabditida</taxon>
        <taxon>Rhabditina</taxon>
        <taxon>Rhabditomorpha</taxon>
        <taxon>Strongyloidea</taxon>
        <taxon>Trichostrongylidae</taxon>
        <taxon>Haemonchus</taxon>
    </lineage>
</organism>
<evidence type="ECO:0000313" key="3">
    <source>
        <dbReference type="Proteomes" id="UP000025227"/>
    </source>
</evidence>
<feature type="compositionally biased region" description="Polar residues" evidence="1">
    <location>
        <begin position="146"/>
        <end position="161"/>
    </location>
</feature>
<evidence type="ECO:0000256" key="2">
    <source>
        <dbReference type="SAM" id="SignalP"/>
    </source>
</evidence>